<dbReference type="EMBL" id="CP133270">
    <property type="protein sequence ID" value="WVX65847.1"/>
    <property type="molecule type" value="Genomic_DNA"/>
</dbReference>
<evidence type="ECO:0000259" key="7">
    <source>
        <dbReference type="Pfam" id="PF02601"/>
    </source>
</evidence>
<evidence type="ECO:0000256" key="3">
    <source>
        <dbReference type="ARBA" id="ARBA00022801"/>
    </source>
</evidence>
<comment type="function">
    <text evidence="5">Bidirectionally degrades single-stranded DNA into large acid-insoluble oligonucleotides, which are then degraded further into small acid-soluble oligonucleotides.</text>
</comment>
<dbReference type="PANTHER" id="PTHR30008">
    <property type="entry name" value="EXODEOXYRIBONUCLEASE 7 LARGE SUBUNIT"/>
    <property type="match status" value="1"/>
</dbReference>
<dbReference type="EC" id="3.1.11.6" evidence="5"/>
<keyword evidence="2 5" id="KW-0540">Nuclease</keyword>
<dbReference type="PANTHER" id="PTHR30008:SF0">
    <property type="entry name" value="EXODEOXYRIBONUCLEASE 7 LARGE SUBUNIT"/>
    <property type="match status" value="1"/>
</dbReference>
<keyword evidence="10" id="KW-1185">Reference proteome</keyword>
<evidence type="ECO:0000256" key="5">
    <source>
        <dbReference type="HAMAP-Rule" id="MF_00378"/>
    </source>
</evidence>
<dbReference type="Pfam" id="PF02601">
    <property type="entry name" value="Exonuc_VII_L"/>
    <property type="match status" value="1"/>
</dbReference>
<dbReference type="HAMAP" id="MF_00378">
    <property type="entry name" value="Exonuc_7_L"/>
    <property type="match status" value="1"/>
</dbReference>
<evidence type="ECO:0000256" key="1">
    <source>
        <dbReference type="ARBA" id="ARBA00022490"/>
    </source>
</evidence>
<dbReference type="InterPro" id="IPR003753">
    <property type="entry name" value="Exonuc_VII_L"/>
</dbReference>
<organism evidence="9 10">
    <name type="scientific">Candidatus Bealeia paramacronuclearis</name>
    <dbReference type="NCBI Taxonomy" id="1921001"/>
    <lineage>
        <taxon>Bacteria</taxon>
        <taxon>Pseudomonadati</taxon>
        <taxon>Pseudomonadota</taxon>
        <taxon>Alphaproteobacteria</taxon>
        <taxon>Holosporales</taxon>
        <taxon>Holosporaceae</taxon>
        <taxon>Candidatus Bealeia</taxon>
    </lineage>
</organism>
<evidence type="ECO:0000256" key="6">
    <source>
        <dbReference type="RuleBase" id="RU004355"/>
    </source>
</evidence>
<keyword evidence="4 5" id="KW-0269">Exonuclease</keyword>
<dbReference type="CDD" id="cd04489">
    <property type="entry name" value="ExoVII_LU_OBF"/>
    <property type="match status" value="1"/>
</dbReference>
<dbReference type="InterPro" id="IPR025824">
    <property type="entry name" value="OB-fold_nuc-bd_dom"/>
</dbReference>
<protein>
    <recommendedName>
        <fullName evidence="5">Exodeoxyribonuclease 7 large subunit</fullName>
        <ecNumber evidence="5">3.1.11.6</ecNumber>
    </recommendedName>
    <alternativeName>
        <fullName evidence="5">Exodeoxyribonuclease VII large subunit</fullName>
        <shortName evidence="5">Exonuclease VII large subunit</shortName>
    </alternativeName>
</protein>
<name>A0ABZ2C013_9PROT</name>
<evidence type="ECO:0000313" key="9">
    <source>
        <dbReference type="EMBL" id="WVX65847.1"/>
    </source>
</evidence>
<sequence length="446" mass="49516">MSLPDLLHNLPEFTVSSLSQALKRTVESSYSRVRLKGEISGLKQHSSGHVYFSLKDENAVMDAVCWRGTFSGLSIRPQDGMEIIATGKITTYPGRSKYQMVVESIELAGEGALLKLLEDLKRKLAQEGLFEEGRKKTIPLFPKIIGVVTSPTGAVIRDILHRLADRFPSHVILWPVLVQGEGAAEQIAAAVRGFQNQSQRPDVLIVGRGGGSLEDLWAFNEEIVVRAVADSQIPVISAVGHETDVTLVDFAADKRAPTPTAAAEFAVPVRQSLMEYLGQKESRMKAMLGMVLQHTTALLSGLSRGLLDPQTLIQDKTQRLDDWTERLIASPAPFFEKRQDYVRLLSARLSHPKSMTEMMGMNLEHLDSRLKPAYHNLLERLQTHLNSSGQLLASYSYEKTLERGFALVFDSEKQLAGRVTQVTPGQDLHIRFYDGEVLVTPLDKHP</sequence>
<comment type="subunit">
    <text evidence="5">Heterooligomer composed of large and small subunits.</text>
</comment>
<keyword evidence="3 5" id="KW-0378">Hydrolase</keyword>
<evidence type="ECO:0000259" key="8">
    <source>
        <dbReference type="Pfam" id="PF13742"/>
    </source>
</evidence>
<dbReference type="RefSeq" id="WP_331256419.1">
    <property type="nucleotide sequence ID" value="NZ_CP133270.1"/>
</dbReference>
<comment type="catalytic activity">
    <reaction evidence="5 6">
        <text>Exonucleolytic cleavage in either 5'- to 3'- or 3'- to 5'-direction to yield nucleoside 5'-phosphates.</text>
        <dbReference type="EC" id="3.1.11.6"/>
    </reaction>
</comment>
<evidence type="ECO:0000256" key="4">
    <source>
        <dbReference type="ARBA" id="ARBA00022839"/>
    </source>
</evidence>
<accession>A0ABZ2C013</accession>
<comment type="similarity">
    <text evidence="5 6">Belongs to the XseA family.</text>
</comment>
<feature type="domain" description="Exonuclease VII large subunit C-terminal" evidence="7">
    <location>
        <begin position="129"/>
        <end position="438"/>
    </location>
</feature>
<reference evidence="9 10" key="1">
    <citation type="journal article" date="2024" name="Environ. Microbiol.">
        <title>Novel evolutionary insights on the interactions of the Holosporales (Alphaproteobacteria) with eukaryotic hosts from comparative genomics.</title>
        <authorList>
            <person name="Giovannini M."/>
            <person name="Petroni G."/>
            <person name="Castelli M."/>
        </authorList>
    </citation>
    <scope>NUCLEOTIDE SEQUENCE [LARGE SCALE GENOMIC DNA]</scope>
    <source>
        <strain evidence="9 10">US_Bl 15I1</strain>
    </source>
</reference>
<gene>
    <name evidence="5" type="primary">xseA</name>
    <name evidence="9" type="ORF">Bealeia1_00013</name>
</gene>
<dbReference type="NCBIfam" id="TIGR00237">
    <property type="entry name" value="xseA"/>
    <property type="match status" value="1"/>
</dbReference>
<evidence type="ECO:0000256" key="2">
    <source>
        <dbReference type="ARBA" id="ARBA00022722"/>
    </source>
</evidence>
<dbReference type="Proteomes" id="UP001330434">
    <property type="component" value="Chromosome"/>
</dbReference>
<dbReference type="Pfam" id="PF13742">
    <property type="entry name" value="tRNA_anti_2"/>
    <property type="match status" value="1"/>
</dbReference>
<keyword evidence="1 5" id="KW-0963">Cytoplasm</keyword>
<comment type="subcellular location">
    <subcellularLocation>
        <location evidence="5 6">Cytoplasm</location>
    </subcellularLocation>
</comment>
<proteinExistence type="inferred from homology"/>
<feature type="domain" description="OB-fold nucleic acid binding" evidence="8">
    <location>
        <begin position="13"/>
        <end position="106"/>
    </location>
</feature>
<dbReference type="InterPro" id="IPR020579">
    <property type="entry name" value="Exonuc_VII_lsu_C"/>
</dbReference>
<evidence type="ECO:0000313" key="10">
    <source>
        <dbReference type="Proteomes" id="UP001330434"/>
    </source>
</evidence>